<dbReference type="GO" id="GO:0046872">
    <property type="term" value="F:metal ion binding"/>
    <property type="evidence" value="ECO:0007669"/>
    <property type="project" value="UniProtKB-KW"/>
</dbReference>
<comment type="similarity">
    <text evidence="3">Belongs to the class-II aminoacyl-tRNA synthetase family. Alax-L subfamily.</text>
</comment>
<keyword evidence="8" id="KW-1185">Reference proteome</keyword>
<evidence type="ECO:0000256" key="2">
    <source>
        <dbReference type="ARBA" id="ARBA00004496"/>
    </source>
</evidence>
<sequence length="432" mass="46597">MAEVNSESGLAMCQKDAYVRSLSATVLSCEPVPEAPPKKAKKGEKKETPIPKWMVVLSDTVIYPEGGGQPSDFGTLNGAQVSHVEKKNGAFVHMCAAPQEVGSEVEVIVDWNRRFDHMQQHTGQHAISAVADRLCNAPTVSWELSTEYVNVELAPEGELTASMIDEVEKQANEEIRLARAVNSLVLDGMVENAEPAFLRGKLPPVGTHKEVRLVQIEGLDVNACGGTHVKSLAELQMLKVLRIENAKGNTRVVFAVGGRALSLLSSCLARQNQITKLLSCNAEEHLERIEKMVDDKKDSVKRIKSLSEELALIRGKALGESPSGVVIHHQTGADLPFLQSIATAAQEVNPNALYFLTAENPDVPADKKRDVEGIFLLVGPANLVDEAGKSAISIVGGRGGGRGGKMQGKATNLEKREDVLPILEEAMQKLSV</sequence>
<dbReference type="SMART" id="SM00863">
    <property type="entry name" value="tRNA_SAD"/>
    <property type="match status" value="1"/>
</dbReference>
<dbReference type="GO" id="GO:0005737">
    <property type="term" value="C:cytoplasm"/>
    <property type="evidence" value="ECO:0007669"/>
    <property type="project" value="UniProtKB-SubCell"/>
</dbReference>
<dbReference type="PANTHER" id="PTHR43462:SF1">
    <property type="entry name" value="ALANYL-TRNA EDITING PROTEIN AARSD1"/>
    <property type="match status" value="1"/>
</dbReference>
<comment type="subcellular location">
    <subcellularLocation>
        <location evidence="2">Cytoplasm</location>
    </subcellularLocation>
</comment>
<evidence type="ECO:0000259" key="6">
    <source>
        <dbReference type="PROSITE" id="PS50860"/>
    </source>
</evidence>
<dbReference type="Proteomes" id="UP001190700">
    <property type="component" value="Unassembled WGS sequence"/>
</dbReference>
<dbReference type="AlphaFoldDB" id="A0AAE0GI12"/>
<evidence type="ECO:0000256" key="4">
    <source>
        <dbReference type="ARBA" id="ARBA00022723"/>
    </source>
</evidence>
<dbReference type="Pfam" id="PF07973">
    <property type="entry name" value="tRNA_SAD"/>
    <property type="match status" value="1"/>
</dbReference>
<feature type="domain" description="Alanyl-transfer RNA synthetases family profile" evidence="6">
    <location>
        <begin position="55"/>
        <end position="260"/>
    </location>
</feature>
<dbReference type="EMBL" id="LGRX02005465">
    <property type="protein sequence ID" value="KAK3278400.1"/>
    <property type="molecule type" value="Genomic_DNA"/>
</dbReference>
<dbReference type="GO" id="GO:0003676">
    <property type="term" value="F:nucleic acid binding"/>
    <property type="evidence" value="ECO:0007669"/>
    <property type="project" value="InterPro"/>
</dbReference>
<dbReference type="GO" id="GO:0005524">
    <property type="term" value="F:ATP binding"/>
    <property type="evidence" value="ECO:0007669"/>
    <property type="project" value="InterPro"/>
</dbReference>
<keyword evidence="4" id="KW-0479">Metal-binding</keyword>
<dbReference type="SUPFAM" id="SSF55186">
    <property type="entry name" value="ThrRS/AlaRS common domain"/>
    <property type="match status" value="1"/>
</dbReference>
<evidence type="ECO:0000256" key="3">
    <source>
        <dbReference type="ARBA" id="ARBA00008429"/>
    </source>
</evidence>
<dbReference type="GO" id="GO:0002196">
    <property type="term" value="F:Ser-tRNA(Ala) deacylase activity"/>
    <property type="evidence" value="ECO:0007669"/>
    <property type="project" value="TreeGrafter"/>
</dbReference>
<dbReference type="Gene3D" id="3.30.980.10">
    <property type="entry name" value="Threonyl-trna Synthetase, Chain A, domain 2"/>
    <property type="match status" value="1"/>
</dbReference>
<dbReference type="Pfam" id="PF01411">
    <property type="entry name" value="tRNA-synt_2c"/>
    <property type="match status" value="1"/>
</dbReference>
<name>A0AAE0GI12_9CHLO</name>
<dbReference type="InterPro" id="IPR018163">
    <property type="entry name" value="Thr/Ala-tRNA-synth_IIc_edit"/>
</dbReference>
<dbReference type="Gene3D" id="2.40.30.130">
    <property type="match status" value="1"/>
</dbReference>
<dbReference type="GO" id="GO:0004813">
    <property type="term" value="F:alanine-tRNA ligase activity"/>
    <property type="evidence" value="ECO:0007669"/>
    <property type="project" value="InterPro"/>
</dbReference>
<evidence type="ECO:0000256" key="5">
    <source>
        <dbReference type="ARBA" id="ARBA00022833"/>
    </source>
</evidence>
<accession>A0AAE0GI12</accession>
<dbReference type="InterPro" id="IPR018164">
    <property type="entry name" value="Ala-tRNA-synth_IIc_N"/>
</dbReference>
<organism evidence="7 8">
    <name type="scientific">Cymbomonas tetramitiformis</name>
    <dbReference type="NCBI Taxonomy" id="36881"/>
    <lineage>
        <taxon>Eukaryota</taxon>
        <taxon>Viridiplantae</taxon>
        <taxon>Chlorophyta</taxon>
        <taxon>Pyramimonadophyceae</taxon>
        <taxon>Pyramimonadales</taxon>
        <taxon>Pyramimonadaceae</taxon>
        <taxon>Cymbomonas</taxon>
    </lineage>
</organism>
<evidence type="ECO:0000313" key="7">
    <source>
        <dbReference type="EMBL" id="KAK3278400.1"/>
    </source>
</evidence>
<dbReference type="SUPFAM" id="SSF50447">
    <property type="entry name" value="Translation proteins"/>
    <property type="match status" value="1"/>
</dbReference>
<gene>
    <name evidence="7" type="ORF">CYMTET_13653</name>
</gene>
<comment type="cofactor">
    <cofactor evidence="1">
        <name>Zn(2+)</name>
        <dbReference type="ChEBI" id="CHEBI:29105"/>
    </cofactor>
</comment>
<dbReference type="PANTHER" id="PTHR43462">
    <property type="entry name" value="ALANYL-TRNA EDITING PROTEIN"/>
    <property type="match status" value="1"/>
</dbReference>
<keyword evidence="5" id="KW-0862">Zinc</keyword>
<proteinExistence type="inferred from homology"/>
<protein>
    <recommendedName>
        <fullName evidence="6">Alanyl-transfer RNA synthetases family profile domain-containing protein</fullName>
    </recommendedName>
</protein>
<comment type="caution">
    <text evidence="7">The sequence shown here is derived from an EMBL/GenBank/DDBJ whole genome shotgun (WGS) entry which is preliminary data.</text>
</comment>
<evidence type="ECO:0000313" key="8">
    <source>
        <dbReference type="Proteomes" id="UP001190700"/>
    </source>
</evidence>
<dbReference type="InterPro" id="IPR012947">
    <property type="entry name" value="tRNA_SAD"/>
</dbReference>
<evidence type="ECO:0000256" key="1">
    <source>
        <dbReference type="ARBA" id="ARBA00001947"/>
    </source>
</evidence>
<reference evidence="7 8" key="1">
    <citation type="journal article" date="2015" name="Genome Biol. Evol.">
        <title>Comparative Genomics of a Bacterivorous Green Alga Reveals Evolutionary Causalities and Consequences of Phago-Mixotrophic Mode of Nutrition.</title>
        <authorList>
            <person name="Burns J.A."/>
            <person name="Paasch A."/>
            <person name="Narechania A."/>
            <person name="Kim E."/>
        </authorList>
    </citation>
    <scope>NUCLEOTIDE SEQUENCE [LARGE SCALE GENOMIC DNA]</scope>
    <source>
        <strain evidence="7 8">PLY_AMNH</strain>
    </source>
</reference>
<dbReference type="PROSITE" id="PS50860">
    <property type="entry name" value="AA_TRNA_LIGASE_II_ALA"/>
    <property type="match status" value="1"/>
</dbReference>
<dbReference type="InterPro" id="IPR018165">
    <property type="entry name" value="Ala-tRNA-synth_IIc_core"/>
</dbReference>
<dbReference type="InterPro" id="IPR009000">
    <property type="entry name" value="Transl_B-barrel_sf"/>
</dbReference>
<dbReference type="InterPro" id="IPR051335">
    <property type="entry name" value="Alanyl-tRNA_Editing_Enzymes"/>
</dbReference>
<dbReference type="GO" id="GO:0006419">
    <property type="term" value="P:alanyl-tRNA aminoacylation"/>
    <property type="evidence" value="ECO:0007669"/>
    <property type="project" value="InterPro"/>
</dbReference>